<feature type="compositionally biased region" description="Low complexity" evidence="6">
    <location>
        <begin position="360"/>
        <end position="371"/>
    </location>
</feature>
<evidence type="ECO:0000256" key="6">
    <source>
        <dbReference type="SAM" id="MobiDB-lite"/>
    </source>
</evidence>
<organism evidence="8 9">
    <name type="scientific">Lapidilactobacillus concavus DSM 17758</name>
    <dbReference type="NCBI Taxonomy" id="1423735"/>
    <lineage>
        <taxon>Bacteria</taxon>
        <taxon>Bacillati</taxon>
        <taxon>Bacillota</taxon>
        <taxon>Bacilli</taxon>
        <taxon>Lactobacillales</taxon>
        <taxon>Lactobacillaceae</taxon>
        <taxon>Lapidilactobacillus</taxon>
    </lineage>
</organism>
<evidence type="ECO:0000256" key="4">
    <source>
        <dbReference type="ARBA" id="ARBA00022989"/>
    </source>
</evidence>
<dbReference type="CDD" id="cd06580">
    <property type="entry name" value="TM_PBP1_transp_TpRbsC_like"/>
    <property type="match status" value="1"/>
</dbReference>
<dbReference type="EMBL" id="AZFX01000032">
    <property type="protein sequence ID" value="KRM10969.1"/>
    <property type="molecule type" value="Genomic_DNA"/>
</dbReference>
<feature type="transmembrane region" description="Helical" evidence="7">
    <location>
        <begin position="12"/>
        <end position="34"/>
    </location>
</feature>
<accession>A0A0R1W5N6</accession>
<comment type="caution">
    <text evidence="8">The sequence shown here is derived from an EMBL/GenBank/DDBJ whole genome shotgun (WGS) entry which is preliminary data.</text>
</comment>
<feature type="transmembrane region" description="Helical" evidence="7">
    <location>
        <begin position="197"/>
        <end position="215"/>
    </location>
</feature>
<feature type="compositionally biased region" description="Basic and acidic residues" evidence="6">
    <location>
        <begin position="376"/>
        <end position="385"/>
    </location>
</feature>
<proteinExistence type="predicted"/>
<feature type="transmembrane region" description="Helical" evidence="7">
    <location>
        <begin position="79"/>
        <end position="102"/>
    </location>
</feature>
<feature type="transmembrane region" description="Helical" evidence="7">
    <location>
        <begin position="245"/>
        <end position="268"/>
    </location>
</feature>
<protein>
    <submittedName>
        <fullName evidence="8">ABC superfamily ATP binding cassette transporter, membrane protein</fullName>
    </submittedName>
</protein>
<reference evidence="8 9" key="1">
    <citation type="journal article" date="2015" name="Genome Announc.">
        <title>Expanding the biotechnology potential of lactobacilli through comparative genomics of 213 strains and associated genera.</title>
        <authorList>
            <person name="Sun Z."/>
            <person name="Harris H.M."/>
            <person name="McCann A."/>
            <person name="Guo C."/>
            <person name="Argimon S."/>
            <person name="Zhang W."/>
            <person name="Yang X."/>
            <person name="Jeffery I.B."/>
            <person name="Cooney J.C."/>
            <person name="Kagawa T.F."/>
            <person name="Liu W."/>
            <person name="Song Y."/>
            <person name="Salvetti E."/>
            <person name="Wrobel A."/>
            <person name="Rasinkangas P."/>
            <person name="Parkhill J."/>
            <person name="Rea M.C."/>
            <person name="O'Sullivan O."/>
            <person name="Ritari J."/>
            <person name="Douillard F.P."/>
            <person name="Paul Ross R."/>
            <person name="Yang R."/>
            <person name="Briner A.E."/>
            <person name="Felis G.E."/>
            <person name="de Vos W.M."/>
            <person name="Barrangou R."/>
            <person name="Klaenhammer T.R."/>
            <person name="Caufield P.W."/>
            <person name="Cui Y."/>
            <person name="Zhang H."/>
            <person name="O'Toole P.W."/>
        </authorList>
    </citation>
    <scope>NUCLEOTIDE SEQUENCE [LARGE SCALE GENOMIC DNA]</scope>
    <source>
        <strain evidence="8 9">DSM 17758</strain>
    </source>
</reference>
<dbReference type="GO" id="GO:0005886">
    <property type="term" value="C:plasma membrane"/>
    <property type="evidence" value="ECO:0007669"/>
    <property type="project" value="UniProtKB-SubCell"/>
</dbReference>
<feature type="transmembrane region" description="Helical" evidence="7">
    <location>
        <begin position="109"/>
        <end position="128"/>
    </location>
</feature>
<keyword evidence="4 7" id="KW-1133">Transmembrane helix</keyword>
<comment type="subcellular location">
    <subcellularLocation>
        <location evidence="1">Cell membrane</location>
        <topology evidence="1">Multi-pass membrane protein</topology>
    </subcellularLocation>
</comment>
<evidence type="ECO:0000256" key="1">
    <source>
        <dbReference type="ARBA" id="ARBA00004651"/>
    </source>
</evidence>
<evidence type="ECO:0000256" key="7">
    <source>
        <dbReference type="SAM" id="Phobius"/>
    </source>
</evidence>
<dbReference type="GO" id="GO:0022857">
    <property type="term" value="F:transmembrane transporter activity"/>
    <property type="evidence" value="ECO:0007669"/>
    <property type="project" value="InterPro"/>
</dbReference>
<dbReference type="PANTHER" id="PTHR47089:SF1">
    <property type="entry name" value="GUANOSINE ABC TRANSPORTER PERMEASE PROTEIN NUPP"/>
    <property type="match status" value="1"/>
</dbReference>
<keyword evidence="9" id="KW-1185">Reference proteome</keyword>
<evidence type="ECO:0000313" key="9">
    <source>
        <dbReference type="Proteomes" id="UP000051315"/>
    </source>
</evidence>
<keyword evidence="2" id="KW-1003">Cell membrane</keyword>
<keyword evidence="3 7" id="KW-0812">Transmembrane</keyword>
<feature type="transmembrane region" description="Helical" evidence="7">
    <location>
        <begin position="134"/>
        <end position="158"/>
    </location>
</feature>
<dbReference type="STRING" id="1423735.FC15_GL001181"/>
<dbReference type="Pfam" id="PF02653">
    <property type="entry name" value="BPD_transp_2"/>
    <property type="match status" value="1"/>
</dbReference>
<evidence type="ECO:0000313" key="8">
    <source>
        <dbReference type="EMBL" id="KRM10969.1"/>
    </source>
</evidence>
<feature type="transmembrane region" description="Helical" evidence="7">
    <location>
        <begin position="280"/>
        <end position="305"/>
    </location>
</feature>
<dbReference type="RefSeq" id="WP_057823835.1">
    <property type="nucleotide sequence ID" value="NZ_AZFX01000032.1"/>
</dbReference>
<dbReference type="Proteomes" id="UP000051315">
    <property type="component" value="Unassembled WGS sequence"/>
</dbReference>
<evidence type="ECO:0000256" key="2">
    <source>
        <dbReference type="ARBA" id="ARBA00022475"/>
    </source>
</evidence>
<gene>
    <name evidence="8" type="ORF">FC15_GL001181</name>
</gene>
<evidence type="ECO:0000256" key="3">
    <source>
        <dbReference type="ARBA" id="ARBA00022692"/>
    </source>
</evidence>
<feature type="region of interest" description="Disordered" evidence="6">
    <location>
        <begin position="356"/>
        <end position="385"/>
    </location>
</feature>
<sequence>MLRVSQPVKKILVPLISIILGFLVGAIVMLIFSYSPMQAYSSMLRGALGTSSAIGETLRQATPLIFTALGFSVASSAGFFNIGLSGQALAGWIGSIWIALAFPNLPTYILLPLAILVGALAGAITAAVPGVLRAFFGTSEVIVTIMLNYVVLYLSTYLMQNIMPKSFRTSQDATQSISAHASLRMSWLSDLFGGSRINGGLFLALIALVAVWFIMKKTTLGFEIRSVGMNPFASEYAGMSSKRTIIMSMVLSGILAGLGGVVEGLGTYQNFFTQTASLSIGFDGMAVSLLGSGSSVGILLSGILFSVLKIGGLGMQTGAGVPFEIVNIVVASIIFFVAIDYVIGLLFKQRQTRETEQIATQKTQTSTTTSSDIPDNQEKKGGRIS</sequence>
<feature type="transmembrane region" description="Helical" evidence="7">
    <location>
        <begin position="325"/>
        <end position="347"/>
    </location>
</feature>
<dbReference type="OrthoDB" id="45037at2"/>
<dbReference type="PATRIC" id="fig|1423735.3.peg.1226"/>
<keyword evidence="5 7" id="KW-0472">Membrane</keyword>
<dbReference type="InterPro" id="IPR001851">
    <property type="entry name" value="ABC_transp_permease"/>
</dbReference>
<name>A0A0R1W5N6_9LACO</name>
<dbReference type="PANTHER" id="PTHR47089">
    <property type="entry name" value="ABC TRANSPORTER, PERMEASE PROTEIN"/>
    <property type="match status" value="1"/>
</dbReference>
<dbReference type="AlphaFoldDB" id="A0A0R1W5N6"/>
<evidence type="ECO:0000256" key="5">
    <source>
        <dbReference type="ARBA" id="ARBA00023136"/>
    </source>
</evidence>